<dbReference type="Proteomes" id="UP000318995">
    <property type="component" value="Unassembled WGS sequence"/>
</dbReference>
<feature type="domain" description="Class II aldolase/adducin N-terminal" evidence="7">
    <location>
        <begin position="2"/>
        <end position="196"/>
    </location>
</feature>
<comment type="similarity">
    <text evidence="6">Belongs to the aldolase class II family. MtnB subfamily.</text>
</comment>
<dbReference type="SUPFAM" id="SSF53639">
    <property type="entry name" value="AraD/HMP-PK domain-like"/>
    <property type="match status" value="1"/>
</dbReference>
<dbReference type="NCBIfam" id="TIGR03328">
    <property type="entry name" value="salvage_mtnB"/>
    <property type="match status" value="1"/>
</dbReference>
<dbReference type="SMART" id="SM01007">
    <property type="entry name" value="Aldolase_II"/>
    <property type="match status" value="1"/>
</dbReference>
<evidence type="ECO:0000256" key="3">
    <source>
        <dbReference type="ARBA" id="ARBA00022833"/>
    </source>
</evidence>
<evidence type="ECO:0000313" key="8">
    <source>
        <dbReference type="EMBL" id="TWT42883.1"/>
    </source>
</evidence>
<gene>
    <name evidence="6 8" type="primary">mtnB</name>
    <name evidence="8" type="ORF">Pla111_25210</name>
</gene>
<sequence>MAVGAELHARGWSLATSSNYSVTLDRQPLRLLVTASGKHKDRLTEADFVTIDDQGRAVADGAPKSSAETMLHVVLARAADAGAVLHTHSVWGTLLSDRFASQQQLTISGYEMLKALPGVTTHETAITLPILPNTQDIGAMAQDLERLLATAGQKSEGSPPLSAFLIHKHGLYTWGADLDAARRQIEALEFLMECEGRRLMASV</sequence>
<dbReference type="InterPro" id="IPR001303">
    <property type="entry name" value="Aldolase_II/adducin_N"/>
</dbReference>
<organism evidence="8 9">
    <name type="scientific">Botrimarina hoheduenensis</name>
    <dbReference type="NCBI Taxonomy" id="2528000"/>
    <lineage>
        <taxon>Bacteria</taxon>
        <taxon>Pseudomonadati</taxon>
        <taxon>Planctomycetota</taxon>
        <taxon>Planctomycetia</taxon>
        <taxon>Pirellulales</taxon>
        <taxon>Lacipirellulaceae</taxon>
        <taxon>Botrimarina</taxon>
    </lineage>
</organism>
<reference evidence="8 9" key="1">
    <citation type="submission" date="2019-02" db="EMBL/GenBank/DDBJ databases">
        <title>Deep-cultivation of Planctomycetes and their phenomic and genomic characterization uncovers novel biology.</title>
        <authorList>
            <person name="Wiegand S."/>
            <person name="Jogler M."/>
            <person name="Boedeker C."/>
            <person name="Pinto D."/>
            <person name="Vollmers J."/>
            <person name="Rivas-Marin E."/>
            <person name="Kohn T."/>
            <person name="Peeters S.H."/>
            <person name="Heuer A."/>
            <person name="Rast P."/>
            <person name="Oberbeckmann S."/>
            <person name="Bunk B."/>
            <person name="Jeske O."/>
            <person name="Meyerdierks A."/>
            <person name="Storesund J.E."/>
            <person name="Kallscheuer N."/>
            <person name="Luecker S."/>
            <person name="Lage O.M."/>
            <person name="Pohl T."/>
            <person name="Merkel B.J."/>
            <person name="Hornburger P."/>
            <person name="Mueller R.-W."/>
            <person name="Bruemmer F."/>
            <person name="Labrenz M."/>
            <person name="Spormann A.M."/>
            <person name="Op Den Camp H."/>
            <person name="Overmann J."/>
            <person name="Amann R."/>
            <person name="Jetten M.S.M."/>
            <person name="Mascher T."/>
            <person name="Medema M.H."/>
            <person name="Devos D.P."/>
            <person name="Kaster A.-K."/>
            <person name="Ovreas L."/>
            <person name="Rohde M."/>
            <person name="Galperin M.Y."/>
            <person name="Jogler C."/>
        </authorList>
    </citation>
    <scope>NUCLEOTIDE SEQUENCE [LARGE SCALE GENOMIC DNA]</scope>
    <source>
        <strain evidence="8 9">Pla111</strain>
    </source>
</reference>
<keyword evidence="1 6" id="KW-0028">Amino-acid biosynthesis</keyword>
<evidence type="ECO:0000256" key="5">
    <source>
        <dbReference type="ARBA" id="ARBA00023239"/>
    </source>
</evidence>
<dbReference type="InterPro" id="IPR017714">
    <property type="entry name" value="MethylthioRu-1-P_deHdtase_MtnB"/>
</dbReference>
<accession>A0A5C5VY69</accession>
<comment type="caution">
    <text evidence="8">The sequence shown here is derived from an EMBL/GenBank/DDBJ whole genome shotgun (WGS) entry which is preliminary data.</text>
</comment>
<dbReference type="UniPathway" id="UPA00904">
    <property type="reaction ID" value="UER00875"/>
</dbReference>
<dbReference type="PANTHER" id="PTHR10640:SF7">
    <property type="entry name" value="METHYLTHIORIBULOSE-1-PHOSPHATE DEHYDRATASE"/>
    <property type="match status" value="1"/>
</dbReference>
<evidence type="ECO:0000256" key="6">
    <source>
        <dbReference type="HAMAP-Rule" id="MF_01677"/>
    </source>
</evidence>
<dbReference type="GO" id="GO:0019509">
    <property type="term" value="P:L-methionine salvage from methylthioadenosine"/>
    <property type="evidence" value="ECO:0007669"/>
    <property type="project" value="UniProtKB-UniRule"/>
</dbReference>
<comment type="cofactor">
    <cofactor evidence="6">
        <name>Zn(2+)</name>
        <dbReference type="ChEBI" id="CHEBI:29105"/>
    </cofactor>
    <text evidence="6">Binds 1 zinc ion per subunit.</text>
</comment>
<keyword evidence="9" id="KW-1185">Reference proteome</keyword>
<keyword evidence="3 6" id="KW-0862">Zinc</keyword>
<dbReference type="InterPro" id="IPR036409">
    <property type="entry name" value="Aldolase_II/adducin_N_sf"/>
</dbReference>
<dbReference type="EC" id="4.2.1.109" evidence="6"/>
<evidence type="ECO:0000259" key="7">
    <source>
        <dbReference type="SMART" id="SM01007"/>
    </source>
</evidence>
<dbReference type="GO" id="GO:0046570">
    <property type="term" value="F:methylthioribulose 1-phosphate dehydratase activity"/>
    <property type="evidence" value="ECO:0007669"/>
    <property type="project" value="UniProtKB-UniRule"/>
</dbReference>
<dbReference type="AlphaFoldDB" id="A0A5C5VY69"/>
<dbReference type="GO" id="GO:0008270">
    <property type="term" value="F:zinc ion binding"/>
    <property type="evidence" value="ECO:0007669"/>
    <property type="project" value="UniProtKB-UniRule"/>
</dbReference>
<comment type="function">
    <text evidence="6">Catalyzes the dehydration of methylthioribulose-1-phosphate (MTRu-1-P) into 2,3-diketo-5-methylthiopentyl-1-phosphate (DK-MTP-1-P).</text>
</comment>
<proteinExistence type="inferred from homology"/>
<dbReference type="Gene3D" id="3.40.225.10">
    <property type="entry name" value="Class II aldolase/adducin N-terminal domain"/>
    <property type="match status" value="1"/>
</dbReference>
<name>A0A5C5VY69_9BACT</name>
<evidence type="ECO:0000313" key="9">
    <source>
        <dbReference type="Proteomes" id="UP000318995"/>
    </source>
</evidence>
<dbReference type="Pfam" id="PF00596">
    <property type="entry name" value="Aldolase_II"/>
    <property type="match status" value="1"/>
</dbReference>
<evidence type="ECO:0000256" key="4">
    <source>
        <dbReference type="ARBA" id="ARBA00023167"/>
    </source>
</evidence>
<comment type="pathway">
    <text evidence="6">Amino-acid biosynthesis; L-methionine biosynthesis via salvage pathway; L-methionine from S-methyl-5-thio-alpha-D-ribose 1-phosphate: step 2/6.</text>
</comment>
<evidence type="ECO:0000256" key="2">
    <source>
        <dbReference type="ARBA" id="ARBA00022723"/>
    </source>
</evidence>
<comment type="catalytic activity">
    <reaction evidence="6">
        <text>5-(methylsulfanyl)-D-ribulose 1-phosphate = 5-methylsulfanyl-2,3-dioxopentyl phosphate + H2O</text>
        <dbReference type="Rhea" id="RHEA:15549"/>
        <dbReference type="ChEBI" id="CHEBI:15377"/>
        <dbReference type="ChEBI" id="CHEBI:58548"/>
        <dbReference type="ChEBI" id="CHEBI:58828"/>
        <dbReference type="EC" id="4.2.1.109"/>
    </reaction>
</comment>
<evidence type="ECO:0000256" key="1">
    <source>
        <dbReference type="ARBA" id="ARBA00022605"/>
    </source>
</evidence>
<keyword evidence="4 6" id="KW-0486">Methionine biosynthesis</keyword>
<feature type="binding site" evidence="6">
    <location>
        <position position="88"/>
    </location>
    <ligand>
        <name>Zn(2+)</name>
        <dbReference type="ChEBI" id="CHEBI:29105"/>
    </ligand>
</feature>
<dbReference type="PANTHER" id="PTHR10640">
    <property type="entry name" value="METHYLTHIORIBULOSE-1-PHOSPHATE DEHYDRATASE"/>
    <property type="match status" value="1"/>
</dbReference>
<keyword evidence="2 6" id="KW-0479">Metal-binding</keyword>
<protein>
    <recommendedName>
        <fullName evidence="6">Methylthioribulose-1-phosphate dehydratase</fullName>
        <shortName evidence="6">MTRu-1-P dehydratase</shortName>
        <ecNumber evidence="6">4.2.1.109</ecNumber>
    </recommendedName>
</protein>
<feature type="binding site" evidence="6">
    <location>
        <position position="86"/>
    </location>
    <ligand>
        <name>Zn(2+)</name>
        <dbReference type="ChEBI" id="CHEBI:29105"/>
    </ligand>
</feature>
<dbReference type="HAMAP" id="MF_01677">
    <property type="entry name" value="Salvage_MtnB"/>
    <property type="match status" value="1"/>
</dbReference>
<dbReference type="EMBL" id="SJPH01000005">
    <property type="protein sequence ID" value="TWT42883.1"/>
    <property type="molecule type" value="Genomic_DNA"/>
</dbReference>
<keyword evidence="5 6" id="KW-0456">Lyase</keyword>
<dbReference type="GO" id="GO:0005737">
    <property type="term" value="C:cytoplasm"/>
    <property type="evidence" value="ECO:0007669"/>
    <property type="project" value="UniProtKB-UniRule"/>
</dbReference>